<feature type="signal peptide" evidence="3">
    <location>
        <begin position="1"/>
        <end position="19"/>
    </location>
</feature>
<sequence length="332" mass="37151">MQMYYALLVSLNFISKVESLKCLGVHGEECCTGYALNEKTGDCEKCPTGYFGGDCSTQCIKPYFGEDCQSICRCTYGYYCHFAYGCSKIRGNDTATQESSSTRPISRTYSAVSPYFFASDIPSTLSIQTSEVSETSSNRDADIFKNNYVFLVIIILIGVFVLFFSIFVITYIYFKCCRKVTSNSGKNDNEWQANYKSLDFEAMQLEATGHQVNLEQRGRFISDSSYLSPVFVRSESQNETSGVQNNGITCANNKVLPESKIKRQASTNKANEVFLPPGDLTEHVYIEITEDDRESETTNVADVDDHNNGDGMKISQVSTLRRESAYVNESKS</sequence>
<evidence type="ECO:0000313" key="5">
    <source>
        <dbReference type="RefSeq" id="XP_022294695.1"/>
    </source>
</evidence>
<gene>
    <name evidence="5" type="primary">LOC111104836</name>
</gene>
<keyword evidence="3" id="KW-0732">Signal</keyword>
<dbReference type="GeneID" id="111104836"/>
<dbReference type="Gene3D" id="2.170.300.10">
    <property type="entry name" value="Tie2 ligand-binding domain superfamily"/>
    <property type="match status" value="1"/>
</dbReference>
<proteinExistence type="predicted"/>
<keyword evidence="2" id="KW-0812">Transmembrane</keyword>
<reference evidence="5" key="1">
    <citation type="submission" date="2025-08" db="UniProtKB">
        <authorList>
            <consortium name="RefSeq"/>
        </authorList>
    </citation>
    <scope>IDENTIFICATION</scope>
    <source>
        <tissue evidence="5">Whole sample</tissue>
    </source>
</reference>
<dbReference type="Proteomes" id="UP000694844">
    <property type="component" value="Chromosome 7"/>
</dbReference>
<accession>A0A8B8AU29</accession>
<feature type="chain" id="PRO_5034578067" evidence="3">
    <location>
        <begin position="20"/>
        <end position="332"/>
    </location>
</feature>
<dbReference type="AlphaFoldDB" id="A0A8B8AU29"/>
<dbReference type="InterPro" id="IPR009030">
    <property type="entry name" value="Growth_fac_rcpt_cys_sf"/>
</dbReference>
<feature type="compositionally biased region" description="Basic and acidic residues" evidence="1">
    <location>
        <begin position="320"/>
        <end position="332"/>
    </location>
</feature>
<dbReference type="KEGG" id="cvn:111104836"/>
<evidence type="ECO:0000313" key="4">
    <source>
        <dbReference type="Proteomes" id="UP000694844"/>
    </source>
</evidence>
<evidence type="ECO:0000256" key="2">
    <source>
        <dbReference type="SAM" id="Phobius"/>
    </source>
</evidence>
<protein>
    <submittedName>
        <fullName evidence="5">Uncharacterized protein LOC111104836</fullName>
    </submittedName>
</protein>
<dbReference type="OrthoDB" id="6206472at2759"/>
<feature type="region of interest" description="Disordered" evidence="1">
    <location>
        <begin position="290"/>
        <end position="332"/>
    </location>
</feature>
<keyword evidence="4" id="KW-1185">Reference proteome</keyword>
<dbReference type="RefSeq" id="XP_022294695.1">
    <property type="nucleotide sequence ID" value="XM_022438987.1"/>
</dbReference>
<dbReference type="SUPFAM" id="SSF57184">
    <property type="entry name" value="Growth factor receptor domain"/>
    <property type="match status" value="1"/>
</dbReference>
<keyword evidence="2" id="KW-1133">Transmembrane helix</keyword>
<evidence type="ECO:0000256" key="1">
    <source>
        <dbReference type="SAM" id="MobiDB-lite"/>
    </source>
</evidence>
<name>A0A8B8AU29_CRAVI</name>
<keyword evidence="2" id="KW-0472">Membrane</keyword>
<evidence type="ECO:0000256" key="3">
    <source>
        <dbReference type="SAM" id="SignalP"/>
    </source>
</evidence>
<feature type="transmembrane region" description="Helical" evidence="2">
    <location>
        <begin position="148"/>
        <end position="174"/>
    </location>
</feature>
<organism evidence="4 5">
    <name type="scientific">Crassostrea virginica</name>
    <name type="common">Eastern oyster</name>
    <dbReference type="NCBI Taxonomy" id="6565"/>
    <lineage>
        <taxon>Eukaryota</taxon>
        <taxon>Metazoa</taxon>
        <taxon>Spiralia</taxon>
        <taxon>Lophotrochozoa</taxon>
        <taxon>Mollusca</taxon>
        <taxon>Bivalvia</taxon>
        <taxon>Autobranchia</taxon>
        <taxon>Pteriomorphia</taxon>
        <taxon>Ostreida</taxon>
        <taxon>Ostreoidea</taxon>
        <taxon>Ostreidae</taxon>
        <taxon>Crassostrea</taxon>
    </lineage>
</organism>